<dbReference type="EMBL" id="LQOV01000015">
    <property type="protein sequence ID" value="ORV52386.1"/>
    <property type="molecule type" value="Genomic_DNA"/>
</dbReference>
<reference evidence="1 2" key="1">
    <citation type="submission" date="2016-01" db="EMBL/GenBank/DDBJ databases">
        <title>The new phylogeny of the genus Mycobacterium.</title>
        <authorList>
            <person name="Tarcisio F."/>
            <person name="Conor M."/>
            <person name="Antonella G."/>
            <person name="Elisabetta G."/>
            <person name="Giulia F.S."/>
            <person name="Sara T."/>
            <person name="Anna F."/>
            <person name="Clotilde B."/>
            <person name="Roberto B."/>
            <person name="Veronica D.S."/>
            <person name="Fabio R."/>
            <person name="Monica P."/>
            <person name="Olivier J."/>
            <person name="Enrico T."/>
            <person name="Nicola S."/>
        </authorList>
    </citation>
    <scope>NUCLEOTIDE SEQUENCE [LARGE SCALE GENOMIC DNA]</scope>
    <source>
        <strain evidence="1 2">DSM 44852</strain>
    </source>
</reference>
<dbReference type="STRING" id="292462.AWC05_23060"/>
<protein>
    <recommendedName>
        <fullName evidence="3">DUF2613 domain-containing protein</fullName>
    </recommendedName>
</protein>
<evidence type="ECO:0000313" key="2">
    <source>
        <dbReference type="Proteomes" id="UP000193010"/>
    </source>
</evidence>
<sequence>MTGFTLAAVAGVAAGLMIGAAATVGVTLTLDVTADHGRAPTQIAPAARSLSVPYPVQYGDRCWHGHCIPWP</sequence>
<proteinExistence type="predicted"/>
<dbReference type="RefSeq" id="WP_085222513.1">
    <property type="nucleotide sequence ID" value="NZ_AP022576.1"/>
</dbReference>
<accession>A0A1X1U6C7</accession>
<name>A0A1X1U6C7_MYCFL</name>
<keyword evidence="2" id="KW-1185">Reference proteome</keyword>
<dbReference type="OrthoDB" id="4753435at2"/>
<evidence type="ECO:0008006" key="3">
    <source>
        <dbReference type="Google" id="ProtNLM"/>
    </source>
</evidence>
<comment type="caution">
    <text evidence="1">The sequence shown here is derived from an EMBL/GenBank/DDBJ whole genome shotgun (WGS) entry which is preliminary data.</text>
</comment>
<evidence type="ECO:0000313" key="1">
    <source>
        <dbReference type="EMBL" id="ORV52386.1"/>
    </source>
</evidence>
<organism evidence="1 2">
    <name type="scientific">Mycobacterium florentinum</name>
    <dbReference type="NCBI Taxonomy" id="292462"/>
    <lineage>
        <taxon>Bacteria</taxon>
        <taxon>Bacillati</taxon>
        <taxon>Actinomycetota</taxon>
        <taxon>Actinomycetes</taxon>
        <taxon>Mycobacteriales</taxon>
        <taxon>Mycobacteriaceae</taxon>
        <taxon>Mycobacterium</taxon>
        <taxon>Mycobacterium simiae complex</taxon>
    </lineage>
</organism>
<dbReference type="AlphaFoldDB" id="A0A1X1U6C7"/>
<dbReference type="Proteomes" id="UP000193010">
    <property type="component" value="Unassembled WGS sequence"/>
</dbReference>
<gene>
    <name evidence="1" type="ORF">AWC05_23060</name>
</gene>